<reference evidence="2 3" key="1">
    <citation type="submission" date="2019-05" db="EMBL/GenBank/DDBJ databases">
        <title>The compact genome of Giardia muris reveals important steps in the evolution of intestinal protozoan parasites.</title>
        <authorList>
            <person name="Xu F."/>
            <person name="Jimenez-Gonzalez A."/>
            <person name="Einarsson E."/>
            <person name="Astvaldsson A."/>
            <person name="Peirasmaki D."/>
            <person name="Eckmann L."/>
            <person name="Andersson J.O."/>
            <person name="Svard S.G."/>
            <person name="Jerlstrom-Hultqvist J."/>
        </authorList>
    </citation>
    <scope>NUCLEOTIDE SEQUENCE [LARGE SCALE GENOMIC DNA]</scope>
    <source>
        <strain evidence="2 3">Roberts-Thomson</strain>
    </source>
</reference>
<gene>
    <name evidence="2" type="ORF">GMRT_12457</name>
</gene>
<accession>A0A4Z1T0P4</accession>
<dbReference type="AlphaFoldDB" id="A0A4Z1T0P4"/>
<protein>
    <submittedName>
        <fullName evidence="2">Uncharacterized protein</fullName>
    </submittedName>
</protein>
<feature type="compositionally biased region" description="Low complexity" evidence="1">
    <location>
        <begin position="411"/>
        <end position="420"/>
    </location>
</feature>
<evidence type="ECO:0000256" key="1">
    <source>
        <dbReference type="SAM" id="MobiDB-lite"/>
    </source>
</evidence>
<feature type="region of interest" description="Disordered" evidence="1">
    <location>
        <begin position="411"/>
        <end position="431"/>
    </location>
</feature>
<proteinExistence type="predicted"/>
<sequence length="959" mass="105874">MSITVFIQHADSGAMPALVRLFQLLRMRVYATYRSPKRDVDVPGIHIVPSFAAKPARFTAMLMECGVVILSEGDPEEAHAAIDVLEERRFVGHIFLIATMLSWAHKAGGREFTCAQFTERVKNPRLGGLYGLESRVQALLTGTFYEGASLHSCIRGAIVVHGLLYDCIAEHENYLLELAHYTAQAGTVLVPMEAEERMIPISSACRVAMEVRNVLQNTVEQGIDLTDVCPYRFVVDDNISQGSLARQISLGVFGTLQDLHPMADAEIQLLHLSELCRLHLLCNLKLERNPLDDFSYANFLSYARHDATCDEVLAAVQGIMTDTTTTDNPQLFFSPTEYIQAHLTYYRPRHSVVLLGNDAGFETEAKAQLLYSRCRLSPLSLENAVHTLVRAGEDIQLAQFWTPLLKMPTTTATPVSSTSDSRARGKVSSTEPMGLDEKCAFLVRVLVSLPIVIPQTERKTPQLVMSLAIQAIRGLPIPDYPVLLMMLYSRLVGFGFDGYVFLPGNLTPEQVEKLYRASLEEALEALVVDQAWLPDPKKAGKGETLVTSLPEMTVSYAKERRASPPLIMNPLLCDVVREPKTGLMAFDCYSTYKLLSRVLGPLLTRSIRTALTVQDDRCLVTPQAWLPGSFPSVPTVIDVSPLTVPINVFRAAYILSVARPRLTTAEGGPDTLLRRGDLLLTMVDELDKELLEGQLNVLRRLIETEGQHSRKAPILFGDSSTATELSSFTTINSLRLHFGPERLHTLLVETPPTPPSKHVGVAPSLPFTALDRVTRISERYQAYDLTRNCLAPLPAVDLYPLRIPSLLSYRRVNSVEVDGNESSQAIPPVMLSLLHLVSLLSDVKARGDLNEYEDVEDFVEVGQESSTRVHDSVVGASVITHSVAPYESVCDESEEDDPYPNTADGNITYLREMVGAPLSRALGLYISLGMDGKPPPNALQFIADELLRIAPPADDISEC</sequence>
<keyword evidence="3" id="KW-1185">Reference proteome</keyword>
<dbReference type="OrthoDB" id="10254303at2759"/>
<dbReference type="EMBL" id="VDLU01000003">
    <property type="protein sequence ID" value="TNJ27473.1"/>
    <property type="molecule type" value="Genomic_DNA"/>
</dbReference>
<name>A0A4Z1T0P4_GIAMU</name>
<comment type="caution">
    <text evidence="2">The sequence shown here is derived from an EMBL/GenBank/DDBJ whole genome shotgun (WGS) entry which is preliminary data.</text>
</comment>
<evidence type="ECO:0000313" key="2">
    <source>
        <dbReference type="EMBL" id="TNJ27473.1"/>
    </source>
</evidence>
<organism evidence="2 3">
    <name type="scientific">Giardia muris</name>
    <dbReference type="NCBI Taxonomy" id="5742"/>
    <lineage>
        <taxon>Eukaryota</taxon>
        <taxon>Metamonada</taxon>
        <taxon>Diplomonadida</taxon>
        <taxon>Hexamitidae</taxon>
        <taxon>Giardiinae</taxon>
        <taxon>Giardia</taxon>
    </lineage>
</organism>
<dbReference type="VEuPathDB" id="GiardiaDB:GMRT_12457"/>
<dbReference type="Proteomes" id="UP000315496">
    <property type="component" value="Chromosome 3"/>
</dbReference>
<evidence type="ECO:0000313" key="3">
    <source>
        <dbReference type="Proteomes" id="UP000315496"/>
    </source>
</evidence>